<dbReference type="EMBL" id="CXEC01000220">
    <property type="protein sequence ID" value="CSS12093.1"/>
    <property type="molecule type" value="Genomic_DNA"/>
</dbReference>
<gene>
    <name evidence="1" type="ORF">BZ172_28100</name>
    <name evidence="3" type="ORF">ERS008175_04142</name>
    <name evidence="2" type="ORF">ERS428554_04506</name>
    <name evidence="6" type="ORF">SAMEA1569760_04236</name>
    <name evidence="4" type="ORF">SAMEA2054241_04401</name>
    <name evidence="5" type="ORF">SAMEA3356023_04395</name>
</gene>
<dbReference type="InterPro" id="IPR044925">
    <property type="entry name" value="His-Me_finger_sf"/>
</dbReference>
<dbReference type="Proteomes" id="UP000187717">
    <property type="component" value="Unassembled WGS sequence"/>
</dbReference>
<evidence type="ECO:0000313" key="8">
    <source>
        <dbReference type="Proteomes" id="UP000045991"/>
    </source>
</evidence>
<dbReference type="Proteomes" id="UP000194501">
    <property type="component" value="Chromosome"/>
</dbReference>
<name>A0A0H7UVS8_SHISO</name>
<dbReference type="EMBL" id="FUBI01000202">
    <property type="protein sequence ID" value="SJH60993.1"/>
    <property type="molecule type" value="Genomic_DNA"/>
</dbReference>
<reference evidence="9 10" key="1">
    <citation type="submission" date="2017-01" db="EMBL/GenBank/DDBJ databases">
        <authorList>
            <consortium name="Pathogen Informatics"/>
        </authorList>
    </citation>
    <scope>NUCLEOTIDE SEQUENCE [LARGE SCALE GENOMIC DNA]</scope>
    <source>
        <strain evidence="3 7">20003593_1361393</strain>
        <strain evidence="2 8">20352044</strain>
        <strain evidence="4 9">2090STDY5461769</strain>
        <strain evidence="5 10">3626STDY6095480</strain>
        <strain evidence="11">sh1405</strain>
        <strain evidence="6">Sh1405</strain>
    </source>
</reference>
<evidence type="ECO:0000313" key="7">
    <source>
        <dbReference type="Proteomes" id="UP000040926"/>
    </source>
</evidence>
<dbReference type="GO" id="GO:0004519">
    <property type="term" value="F:endonuclease activity"/>
    <property type="evidence" value="ECO:0007669"/>
    <property type="project" value="UniProtKB-KW"/>
</dbReference>
<evidence type="ECO:0000313" key="10">
    <source>
        <dbReference type="Proteomes" id="UP000187717"/>
    </source>
</evidence>
<reference evidence="1 12" key="2">
    <citation type="submission" date="2017-02" db="EMBL/GenBank/DDBJ databases">
        <authorList>
            <person name="Svab D."/>
            <person name="Balint B."/>
            <person name="Maroti G."/>
            <person name="Vasarhelyi B."/>
            <person name="Horvath B."/>
            <person name="Toth I."/>
        </authorList>
    </citation>
    <scope>NUCLEOTIDE SEQUENCE [LARGE SCALE GENOMIC DNA]</scope>
    <source>
        <strain evidence="1">75/02</strain>
    </source>
</reference>
<keyword evidence="1" id="KW-0540">Nuclease</keyword>
<dbReference type="Proteomes" id="UP000188006">
    <property type="component" value="Unassembled WGS sequence"/>
</dbReference>
<dbReference type="EMBL" id="FTSV01000293">
    <property type="protein sequence ID" value="SIY50849.1"/>
    <property type="molecule type" value="Genomic_DNA"/>
</dbReference>
<sequence>MKQWRDDIKRFFATYFMINYETGMLEWIDGGEVKTRDDAYGNPMIRYGTRDYYLKYVIWFLHHEVQATKKIIFRDGNKRNCHPNNLLLEI</sequence>
<keyword evidence="1" id="KW-0378">Hydrolase</keyword>
<evidence type="ECO:0000313" key="1">
    <source>
        <dbReference type="EMBL" id="ARS08660.1"/>
    </source>
</evidence>
<dbReference type="EMBL" id="FTXV01000207">
    <property type="protein sequence ID" value="SJE55222.1"/>
    <property type="molecule type" value="Genomic_DNA"/>
</dbReference>
<evidence type="ECO:0000313" key="2">
    <source>
        <dbReference type="EMBL" id="CSL06512.1"/>
    </source>
</evidence>
<protein>
    <submittedName>
        <fullName evidence="1">HNH endonuclease</fullName>
    </submittedName>
</protein>
<evidence type="ECO:0000313" key="12">
    <source>
        <dbReference type="Proteomes" id="UP000194501"/>
    </source>
</evidence>
<dbReference type="Proteomes" id="UP000045991">
    <property type="component" value="Unassembled WGS sequence"/>
</dbReference>
<accession>A0A0H7UVS8</accession>
<evidence type="ECO:0000313" key="6">
    <source>
        <dbReference type="EMBL" id="SJH60993.1"/>
    </source>
</evidence>
<dbReference type="SUPFAM" id="SSF54060">
    <property type="entry name" value="His-Me finger endonucleases"/>
    <property type="match status" value="1"/>
</dbReference>
<dbReference type="Proteomes" id="UP000187708">
    <property type="component" value="Unassembled WGS sequence"/>
</dbReference>
<evidence type="ECO:0000313" key="3">
    <source>
        <dbReference type="EMBL" id="CSS12093.1"/>
    </source>
</evidence>
<keyword evidence="1" id="KW-0255">Endonuclease</keyword>
<dbReference type="RefSeq" id="WP_000816063.1">
    <property type="nucleotide sequence ID" value="NZ_CATNNK010000249.1"/>
</dbReference>
<evidence type="ECO:0000313" key="11">
    <source>
        <dbReference type="Proteomes" id="UP000188006"/>
    </source>
</evidence>
<dbReference type="EMBL" id="CP019689">
    <property type="protein sequence ID" value="ARS08660.1"/>
    <property type="molecule type" value="Genomic_DNA"/>
</dbReference>
<dbReference type="Proteomes" id="UP000040926">
    <property type="component" value="Unassembled WGS sequence"/>
</dbReference>
<evidence type="ECO:0000313" key="4">
    <source>
        <dbReference type="EMBL" id="SIY50849.1"/>
    </source>
</evidence>
<evidence type="ECO:0000313" key="9">
    <source>
        <dbReference type="Proteomes" id="UP000187708"/>
    </source>
</evidence>
<evidence type="ECO:0000313" key="5">
    <source>
        <dbReference type="EMBL" id="SJE55222.1"/>
    </source>
</evidence>
<organism evidence="4 9">
    <name type="scientific">Shigella sonnei</name>
    <dbReference type="NCBI Taxonomy" id="624"/>
    <lineage>
        <taxon>Bacteria</taxon>
        <taxon>Pseudomonadati</taxon>
        <taxon>Pseudomonadota</taxon>
        <taxon>Gammaproteobacteria</taxon>
        <taxon>Enterobacterales</taxon>
        <taxon>Enterobacteriaceae</taxon>
        <taxon>Shigella</taxon>
    </lineage>
</organism>
<proteinExistence type="predicted"/>
<dbReference type="AlphaFoldDB" id="A0A0H7UVS8"/>
<dbReference type="EMBL" id="CWXZ01000214">
    <property type="protein sequence ID" value="CSL06512.1"/>
    <property type="molecule type" value="Genomic_DNA"/>
</dbReference>